<dbReference type="GO" id="GO:0006508">
    <property type="term" value="P:proteolysis"/>
    <property type="evidence" value="ECO:0007669"/>
    <property type="project" value="UniProtKB-KW"/>
</dbReference>
<keyword evidence="5" id="KW-0862">Zinc</keyword>
<evidence type="ECO:0000259" key="6">
    <source>
        <dbReference type="Pfam" id="PF07687"/>
    </source>
</evidence>
<dbReference type="GO" id="GO:0004180">
    <property type="term" value="F:carboxypeptidase activity"/>
    <property type="evidence" value="ECO:0007669"/>
    <property type="project" value="UniProtKB-KW"/>
</dbReference>
<dbReference type="PANTHER" id="PTHR45962">
    <property type="entry name" value="N-FATTY-ACYL-AMINO ACID SYNTHASE/HYDROLASE PM20D1"/>
    <property type="match status" value="1"/>
</dbReference>
<dbReference type="Pfam" id="PF07687">
    <property type="entry name" value="M20_dimer"/>
    <property type="match status" value="1"/>
</dbReference>
<dbReference type="SUPFAM" id="SSF55031">
    <property type="entry name" value="Bacterial exopeptidase dimerisation domain"/>
    <property type="match status" value="1"/>
</dbReference>
<evidence type="ECO:0000313" key="8">
    <source>
        <dbReference type="Proteomes" id="UP000199309"/>
    </source>
</evidence>
<feature type="domain" description="Peptidase M20 dimerisation" evidence="6">
    <location>
        <begin position="215"/>
        <end position="340"/>
    </location>
</feature>
<evidence type="ECO:0000256" key="4">
    <source>
        <dbReference type="ARBA" id="ARBA00022801"/>
    </source>
</evidence>
<keyword evidence="4" id="KW-0378">Hydrolase</keyword>
<dbReference type="PANTHER" id="PTHR45962:SF1">
    <property type="entry name" value="N-FATTY-ACYL-AMINO ACID SYNTHASE_HYDROLASE PM20D1"/>
    <property type="match status" value="1"/>
</dbReference>
<dbReference type="Gene3D" id="3.40.630.10">
    <property type="entry name" value="Zn peptidases"/>
    <property type="match status" value="1"/>
</dbReference>
<keyword evidence="7" id="KW-0121">Carboxypeptidase</keyword>
<evidence type="ECO:0000256" key="2">
    <source>
        <dbReference type="ARBA" id="ARBA00022670"/>
    </source>
</evidence>
<keyword evidence="2" id="KW-0645">Protease</keyword>
<dbReference type="InterPro" id="IPR002933">
    <property type="entry name" value="Peptidase_M20"/>
</dbReference>
<reference evidence="7 8" key="1">
    <citation type="submission" date="2016-10" db="EMBL/GenBank/DDBJ databases">
        <authorList>
            <person name="de Groot N.N."/>
        </authorList>
    </citation>
    <scope>NUCLEOTIDE SEQUENCE [LARGE SCALE GENOMIC DNA]</scope>
    <source>
        <strain evidence="7 8">DSM 16981</strain>
    </source>
</reference>
<organism evidence="7 8">
    <name type="scientific">Megasphaera paucivorans</name>
    <dbReference type="NCBI Taxonomy" id="349095"/>
    <lineage>
        <taxon>Bacteria</taxon>
        <taxon>Bacillati</taxon>
        <taxon>Bacillota</taxon>
        <taxon>Negativicutes</taxon>
        <taxon>Veillonellales</taxon>
        <taxon>Veillonellaceae</taxon>
        <taxon>Megasphaera</taxon>
    </lineage>
</organism>
<evidence type="ECO:0000256" key="3">
    <source>
        <dbReference type="ARBA" id="ARBA00022723"/>
    </source>
</evidence>
<proteinExistence type="inferred from homology"/>
<dbReference type="AlphaFoldDB" id="A0A1G9V831"/>
<dbReference type="Gene3D" id="1.10.150.900">
    <property type="match status" value="1"/>
</dbReference>
<keyword evidence="3" id="KW-0479">Metal-binding</keyword>
<evidence type="ECO:0000313" key="7">
    <source>
        <dbReference type="EMBL" id="SDM68035.1"/>
    </source>
</evidence>
<dbReference type="EMBL" id="FNHQ01000011">
    <property type="protein sequence ID" value="SDM68035.1"/>
    <property type="molecule type" value="Genomic_DNA"/>
</dbReference>
<dbReference type="InterPro" id="IPR001261">
    <property type="entry name" value="ArgE/DapE_CS"/>
</dbReference>
<dbReference type="GO" id="GO:0046872">
    <property type="term" value="F:metal ion binding"/>
    <property type="evidence" value="ECO:0007669"/>
    <property type="project" value="UniProtKB-KW"/>
</dbReference>
<dbReference type="InterPro" id="IPR011650">
    <property type="entry name" value="Peptidase_M20_dimer"/>
</dbReference>
<dbReference type="OrthoDB" id="9792335at2"/>
<dbReference type="RefSeq" id="WP_091649703.1">
    <property type="nucleotide sequence ID" value="NZ_FNHQ01000011.1"/>
</dbReference>
<dbReference type="InterPro" id="IPR047177">
    <property type="entry name" value="Pept_M20A"/>
</dbReference>
<dbReference type="Pfam" id="PF01546">
    <property type="entry name" value="Peptidase_M20"/>
    <property type="match status" value="1"/>
</dbReference>
<dbReference type="Proteomes" id="UP000199309">
    <property type="component" value="Unassembled WGS sequence"/>
</dbReference>
<accession>A0A1G9V831</accession>
<evidence type="ECO:0000256" key="1">
    <source>
        <dbReference type="ARBA" id="ARBA00006247"/>
    </source>
</evidence>
<comment type="similarity">
    <text evidence="1">Belongs to the peptidase M20A family.</text>
</comment>
<name>A0A1G9V831_9FIRM</name>
<dbReference type="PROSITE" id="PS00758">
    <property type="entry name" value="ARGE_DAPE_CPG2_1"/>
    <property type="match status" value="1"/>
</dbReference>
<dbReference type="Gene3D" id="3.30.70.360">
    <property type="match status" value="1"/>
</dbReference>
<protein>
    <submittedName>
        <fullName evidence="7">Carboxypeptidase PM20D1</fullName>
    </submittedName>
</protein>
<sequence length="443" mass="49702">MKVTKDKKMTAHFQKIIQCATISNEYGNKVDWREFGKLHQWLQKFYPTIYREFRLTEIGEAGLQFCFKADNPVKEPLMLMAHQDVVEVGDLAQWTYDPFSGELVDDCVYGRGTTDCKHLLAAEMEAVEDVFASGWRPQYDLYISLGFGEEIYRADGPDGARLLCQNLQAEGVTIGCTFDEGGSIVHGKDDTLVARIGLGEKACVNIEIYKDSAGGHASKPGLGTALGAVAKAIVDIETHPYPYRLIPLAEAQLKAAAAVEDGDKKRIYQEPKKYWEELCALARQNPELDAMLHTTFAFTMAQASNQPNVLPSHVGMTMSCRILQGDTIESVMQYLQQFLPEGVRMRHVSGEDPMPTSTPDSDDYRTVERVLHTLYGKNITLVPFLMLGATDTHYYAPVVRRVFRFDGFLVDDRWGGAHQVNERIPADALPGSKQFFKTFLLEY</sequence>
<dbReference type="SUPFAM" id="SSF53187">
    <property type="entry name" value="Zn-dependent exopeptidases"/>
    <property type="match status" value="1"/>
</dbReference>
<dbReference type="STRING" id="349095.SAMN05660299_01353"/>
<evidence type="ECO:0000256" key="5">
    <source>
        <dbReference type="ARBA" id="ARBA00022833"/>
    </source>
</evidence>
<keyword evidence="8" id="KW-1185">Reference proteome</keyword>
<dbReference type="InterPro" id="IPR036264">
    <property type="entry name" value="Bact_exopeptidase_dim_dom"/>
</dbReference>
<gene>
    <name evidence="7" type="ORF">SAMN05660299_01353</name>
</gene>